<accession>A0A1C2DRI9</accession>
<reference evidence="1 2" key="1">
    <citation type="submission" date="2016-08" db="EMBL/GenBank/DDBJ databases">
        <title>Whole genome sequence of Pseudomonas graminis strain UASWS1507, a potential biological control agent for agriculture.</title>
        <authorList>
            <person name="Crovadore J."/>
            <person name="Calmin G."/>
            <person name="Chablais R."/>
            <person name="Cochard B."/>
            <person name="Lefort F."/>
        </authorList>
    </citation>
    <scope>NUCLEOTIDE SEQUENCE [LARGE SCALE GENOMIC DNA]</scope>
    <source>
        <strain evidence="1 2">UASWS1507</strain>
    </source>
</reference>
<sequence length="145" mass="16317">MTTKRANATVLSDDLDLLTKQPLDQADDAVLVRAARAFWYSSDNLDSALDSFLRVRRSAVEVRRAGYLLERLTQFTCATEARVFEANRALKRVVAHKADQVTVKGRADRLALSWGLDKGLGLKVQALMQFQTRHFEATQQQLHTA</sequence>
<evidence type="ECO:0000313" key="1">
    <source>
        <dbReference type="EMBL" id="OCX17283.1"/>
    </source>
</evidence>
<comment type="caution">
    <text evidence="1">The sequence shown here is derived from an EMBL/GenBank/DDBJ whole genome shotgun (WGS) entry which is preliminary data.</text>
</comment>
<gene>
    <name evidence="1" type="ORF">BBI10_17320</name>
</gene>
<proteinExistence type="predicted"/>
<evidence type="ECO:0000313" key="2">
    <source>
        <dbReference type="Proteomes" id="UP000095143"/>
    </source>
</evidence>
<name>A0A1C2DRI9_9PSED</name>
<organism evidence="1 2">
    <name type="scientific">Pseudomonas graminis</name>
    <dbReference type="NCBI Taxonomy" id="158627"/>
    <lineage>
        <taxon>Bacteria</taxon>
        <taxon>Pseudomonadati</taxon>
        <taxon>Pseudomonadota</taxon>
        <taxon>Gammaproteobacteria</taxon>
        <taxon>Pseudomonadales</taxon>
        <taxon>Pseudomonadaceae</taxon>
        <taxon>Pseudomonas</taxon>
    </lineage>
</organism>
<dbReference type="Proteomes" id="UP000095143">
    <property type="component" value="Unassembled WGS sequence"/>
</dbReference>
<protein>
    <submittedName>
        <fullName evidence="1">Uncharacterized protein</fullName>
    </submittedName>
</protein>
<dbReference type="EMBL" id="MDEN01000065">
    <property type="protein sequence ID" value="OCX17283.1"/>
    <property type="molecule type" value="Genomic_DNA"/>
</dbReference>
<dbReference type="OrthoDB" id="6989394at2"/>
<dbReference type="AlphaFoldDB" id="A0A1C2DRI9"/>